<name>A0A1E3QP55_9ASCO</name>
<dbReference type="GeneID" id="30146912"/>
<evidence type="ECO:0000313" key="2">
    <source>
        <dbReference type="EMBL" id="ODQ79489.1"/>
    </source>
</evidence>
<dbReference type="STRING" id="984486.A0A1E3QP55"/>
<evidence type="ECO:0000256" key="1">
    <source>
        <dbReference type="SAM" id="MobiDB-lite"/>
    </source>
</evidence>
<gene>
    <name evidence="2" type="ORF">BABINDRAFT_161886</name>
</gene>
<feature type="compositionally biased region" description="Polar residues" evidence="1">
    <location>
        <begin position="16"/>
        <end position="25"/>
    </location>
</feature>
<evidence type="ECO:0000313" key="3">
    <source>
        <dbReference type="Proteomes" id="UP000094336"/>
    </source>
</evidence>
<dbReference type="RefSeq" id="XP_018984817.1">
    <property type="nucleotide sequence ID" value="XM_019129059.1"/>
</dbReference>
<keyword evidence="3" id="KW-1185">Reference proteome</keyword>
<dbReference type="EMBL" id="KV454432">
    <property type="protein sequence ID" value="ODQ79489.1"/>
    <property type="molecule type" value="Genomic_DNA"/>
</dbReference>
<dbReference type="InterPro" id="IPR013951">
    <property type="entry name" value="Rxt3"/>
</dbReference>
<dbReference type="AlphaFoldDB" id="A0A1E3QP55"/>
<organism evidence="2 3">
    <name type="scientific">Babjeviella inositovora NRRL Y-12698</name>
    <dbReference type="NCBI Taxonomy" id="984486"/>
    <lineage>
        <taxon>Eukaryota</taxon>
        <taxon>Fungi</taxon>
        <taxon>Dikarya</taxon>
        <taxon>Ascomycota</taxon>
        <taxon>Saccharomycotina</taxon>
        <taxon>Pichiomycetes</taxon>
        <taxon>Serinales incertae sedis</taxon>
        <taxon>Babjeviella</taxon>
    </lineage>
</organism>
<protein>
    <submittedName>
        <fullName evidence="2">Uncharacterized protein</fullName>
    </submittedName>
</protein>
<proteinExistence type="predicted"/>
<accession>A0A1E3QP55</accession>
<sequence length="479" mass="53160">MSKPNESGIKLPPISFLSSLNNPQPSTSPPRPVAASPQGYVAGPRYSFGANTEDHVLKRPKIELSTGISLPRPILDIDRRKQNEDEPYPAGTFGQALPSVNALPHLSQPFAESSAAQTLLNPLNSPPKPDVDDTIVNKSLVEDTIVSKSLVEDTILANKSTNDDTQIADQTILPAHSERQDILDRASSPPATKEDILNGDARSGKGFVRAATTYDNSDILTFIQKFPRRHLGAIMYTSKPTPESLPLHLNLTPEDLFRMRKRQKAYRQKESGTVRVIPLLPVLSNYLNCLIDIKIPYHYLLQKEEIWDRRQVWGTQIYTDDSDVLNILKHMGVFGSFNPYVDRIARAEETEEATCNDFLRLDVLGAVRKSIQYNLNLKKALVKSGHVAGDSINNNHVIGDLTVTLLVLPPLTAYHGRFQNGINSRLWTESPHNGMSIAVYGISFENLNESAADSHYYHKQGMKEVEEVKVAGVRTRAGA</sequence>
<feature type="region of interest" description="Disordered" evidence="1">
    <location>
        <begin position="1"/>
        <end position="47"/>
    </location>
</feature>
<reference evidence="3" key="1">
    <citation type="submission" date="2016-05" db="EMBL/GenBank/DDBJ databases">
        <title>Comparative genomics of biotechnologically important yeasts.</title>
        <authorList>
            <consortium name="DOE Joint Genome Institute"/>
            <person name="Riley R."/>
            <person name="Haridas S."/>
            <person name="Wolfe K.H."/>
            <person name="Lopes M.R."/>
            <person name="Hittinger C.T."/>
            <person name="Goker M."/>
            <person name="Salamov A."/>
            <person name="Wisecaver J."/>
            <person name="Long T.M."/>
            <person name="Aerts A.L."/>
            <person name="Barry K."/>
            <person name="Choi C."/>
            <person name="Clum A."/>
            <person name="Coughlan A.Y."/>
            <person name="Deshpande S."/>
            <person name="Douglass A.P."/>
            <person name="Hanson S.J."/>
            <person name="Klenk H.-P."/>
            <person name="Labutti K."/>
            <person name="Lapidus A."/>
            <person name="Lindquist E."/>
            <person name="Lipzen A."/>
            <person name="Meier-Kolthoff J.P."/>
            <person name="Ohm R.A."/>
            <person name="Otillar R.P."/>
            <person name="Pangilinan J."/>
            <person name="Peng Y."/>
            <person name="Rokas A."/>
            <person name="Rosa C.A."/>
            <person name="Scheuner C."/>
            <person name="Sibirny A.A."/>
            <person name="Slot J.C."/>
            <person name="Stielow J.B."/>
            <person name="Sun H."/>
            <person name="Kurtzman C.P."/>
            <person name="Blackwell M."/>
            <person name="Grigoriev I.V."/>
            <person name="Jeffries T.W."/>
        </authorList>
    </citation>
    <scope>NUCLEOTIDE SEQUENCE [LARGE SCALE GENOMIC DNA]</scope>
    <source>
        <strain evidence="3">NRRL Y-12698</strain>
    </source>
</reference>
<dbReference type="OrthoDB" id="3596986at2759"/>
<dbReference type="Pfam" id="PF08642">
    <property type="entry name" value="Rxt3"/>
    <property type="match status" value="1"/>
</dbReference>
<dbReference type="Proteomes" id="UP000094336">
    <property type="component" value="Unassembled WGS sequence"/>
</dbReference>